<dbReference type="EMBL" id="DRKP01000167">
    <property type="protein sequence ID" value="HEB97427.1"/>
    <property type="molecule type" value="Genomic_DNA"/>
</dbReference>
<feature type="region of interest" description="Disordered" evidence="1">
    <location>
        <begin position="34"/>
        <end position="68"/>
    </location>
</feature>
<evidence type="ECO:0000313" key="2">
    <source>
        <dbReference type="EMBL" id="HEB97427.1"/>
    </source>
</evidence>
<proteinExistence type="predicted"/>
<gene>
    <name evidence="2" type="ORF">ENI96_13475</name>
</gene>
<accession>A0A831RNM2</accession>
<reference evidence="2" key="1">
    <citation type="journal article" date="2020" name="mSystems">
        <title>Genome- and Community-Level Interaction Insights into Carbon Utilization and Element Cycling Functions of Hydrothermarchaeota in Hydrothermal Sediment.</title>
        <authorList>
            <person name="Zhou Z."/>
            <person name="Liu Y."/>
            <person name="Xu W."/>
            <person name="Pan J."/>
            <person name="Luo Z.H."/>
            <person name="Li M."/>
        </authorList>
    </citation>
    <scope>NUCLEOTIDE SEQUENCE [LARGE SCALE GENOMIC DNA]</scope>
    <source>
        <strain evidence="2">HyVt-443</strain>
    </source>
</reference>
<evidence type="ECO:0000256" key="1">
    <source>
        <dbReference type="SAM" id="MobiDB-lite"/>
    </source>
</evidence>
<protein>
    <submittedName>
        <fullName evidence="2">Uncharacterized protein</fullName>
    </submittedName>
</protein>
<evidence type="ECO:0000313" key="3">
    <source>
        <dbReference type="Proteomes" id="UP000886251"/>
    </source>
</evidence>
<name>A0A831RNM2_9GAMM</name>
<comment type="caution">
    <text evidence="2">The sequence shown here is derived from an EMBL/GenBank/DDBJ whole genome shotgun (WGS) entry which is preliminary data.</text>
</comment>
<sequence>MGFYLRGLLVEYGADILGPIPNVVAFQFNPETLERKLKPPPDSSAADDTASGTSSSGSGEPHRGGGGEARETLTLTARFDAADDLGSGDARSVVPRMFGVGPQLVALERMIKPAGGALAGLIAQGLDAIGDALGGDDDGTAASPPQQMPRILFIWGPLRVLPVEVKEMTITEKRFDAFLNPVQAEVRIVLKPIGSFPEESSDRLGRGALAYTEVVKDIEQIANLTEAATDVIPVDF</sequence>
<organism evidence="2 3">
    <name type="scientific">Sedimenticola thiotaurini</name>
    <dbReference type="NCBI Taxonomy" id="1543721"/>
    <lineage>
        <taxon>Bacteria</taxon>
        <taxon>Pseudomonadati</taxon>
        <taxon>Pseudomonadota</taxon>
        <taxon>Gammaproteobacteria</taxon>
        <taxon>Chromatiales</taxon>
        <taxon>Sedimenticolaceae</taxon>
        <taxon>Sedimenticola</taxon>
    </lineage>
</organism>
<dbReference type="AlphaFoldDB" id="A0A831RNM2"/>
<dbReference type="Proteomes" id="UP000886251">
    <property type="component" value="Unassembled WGS sequence"/>
</dbReference>
<feature type="compositionally biased region" description="Low complexity" evidence="1">
    <location>
        <begin position="43"/>
        <end position="59"/>
    </location>
</feature>